<reference evidence="1" key="2">
    <citation type="submission" date="2020-09" db="EMBL/GenBank/DDBJ databases">
        <authorList>
            <person name="Sun Q."/>
            <person name="Zhou Y."/>
        </authorList>
    </citation>
    <scope>NUCLEOTIDE SEQUENCE</scope>
    <source>
        <strain evidence="1">CGMCC 1.14988</strain>
    </source>
</reference>
<sequence length="578" mass="63460">MSDHLARADELVGRYLDHVRDHAPVEATRLGIRDRDGELPDLSPVALAARSRDLAVLAAEVRVALAEVPAAGAGDDREAAGDLQLLADELEYRQFLLDVRPRYVLDPLAALETISAGIHEHLRRLDLPVTEQRRRLAAAVARARRVPVLLEQAGSLLRSSPAPHLDVALQRLPGLIELVRDELPRRAEQLAGDVTHARDAGEVAAEGLEAYAALLDELHDEPSAPWRLGPQEHEVTLRAALGTSMAPAEIESRARDWIGEVCAEMAELAAATWQRRFPGEARPDDTDELLRRVLAQVADRQVPRDQLVPEARRAVDEARAFALASGLTDVPPAERLTVTEVPDYLRGIAVAFITQAPPLEPDTGCTYYLSPVPDSWDDDLAESFLREYNPAQLRSLAIHEGYPGHFVQLEHASQHPRVARRLLARPAFAEGWAVYIEREAVRAGFGDGDTSAVDGDDYRITQRKLELRIATNALLDVGLHAGELADEQALELLTCRAFQERAEAEGKLVRAKVTSGQLCSYFVGGEELGDLRREVEDAAGGDVDVRRFHQRVLSHGTPTVEIVRAALADDAPARRPFA</sequence>
<reference evidence="1" key="1">
    <citation type="journal article" date="2014" name="Int. J. Syst. Evol. Microbiol.">
        <title>Complete genome sequence of Corynebacterium casei LMG S-19264T (=DSM 44701T), isolated from a smear-ripened cheese.</title>
        <authorList>
            <consortium name="US DOE Joint Genome Institute (JGI-PGF)"/>
            <person name="Walter F."/>
            <person name="Albersmeier A."/>
            <person name="Kalinowski J."/>
            <person name="Ruckert C."/>
        </authorList>
    </citation>
    <scope>NUCLEOTIDE SEQUENCE</scope>
    <source>
        <strain evidence="1">CGMCC 1.14988</strain>
    </source>
</reference>
<comment type="caution">
    <text evidence="1">The sequence shown here is derived from an EMBL/GenBank/DDBJ whole genome shotgun (WGS) entry which is preliminary data.</text>
</comment>
<dbReference type="Proteomes" id="UP000650511">
    <property type="component" value="Unassembled WGS sequence"/>
</dbReference>
<organism evidence="1 2">
    <name type="scientific">Egicoccus halophilus</name>
    <dbReference type="NCBI Taxonomy" id="1670830"/>
    <lineage>
        <taxon>Bacteria</taxon>
        <taxon>Bacillati</taxon>
        <taxon>Actinomycetota</taxon>
        <taxon>Nitriliruptoria</taxon>
        <taxon>Egicoccales</taxon>
        <taxon>Egicoccaceae</taxon>
        <taxon>Egicoccus</taxon>
    </lineage>
</organism>
<accession>A0A8J3ACQ4</accession>
<dbReference type="AlphaFoldDB" id="A0A8J3ACQ4"/>
<dbReference type="OrthoDB" id="9760040at2"/>
<keyword evidence="2" id="KW-1185">Reference proteome</keyword>
<dbReference type="RefSeq" id="WP_130648793.1">
    <property type="nucleotide sequence ID" value="NZ_BMHA01000013.1"/>
</dbReference>
<evidence type="ECO:0000313" key="1">
    <source>
        <dbReference type="EMBL" id="GGI08811.1"/>
    </source>
</evidence>
<dbReference type="PANTHER" id="PTHR33361:SF15">
    <property type="entry name" value="DUF885 FAMILY LIPOPROTEIN"/>
    <property type="match status" value="1"/>
</dbReference>
<protein>
    <recommendedName>
        <fullName evidence="3">DUF885 domain-containing protein</fullName>
    </recommendedName>
</protein>
<evidence type="ECO:0000313" key="2">
    <source>
        <dbReference type="Proteomes" id="UP000650511"/>
    </source>
</evidence>
<name>A0A8J3ACQ4_9ACTN</name>
<dbReference type="PANTHER" id="PTHR33361">
    <property type="entry name" value="GLR0591 PROTEIN"/>
    <property type="match status" value="1"/>
</dbReference>
<dbReference type="InterPro" id="IPR010281">
    <property type="entry name" value="DUF885"/>
</dbReference>
<gene>
    <name evidence="1" type="ORF">GCM10011354_30950</name>
</gene>
<dbReference type="EMBL" id="BMHA01000013">
    <property type="protein sequence ID" value="GGI08811.1"/>
    <property type="molecule type" value="Genomic_DNA"/>
</dbReference>
<dbReference type="Pfam" id="PF05960">
    <property type="entry name" value="DUF885"/>
    <property type="match status" value="1"/>
</dbReference>
<evidence type="ECO:0008006" key="3">
    <source>
        <dbReference type="Google" id="ProtNLM"/>
    </source>
</evidence>
<proteinExistence type="predicted"/>